<reference evidence="1 2" key="1">
    <citation type="journal article" date="2018" name="Sci. Rep.">
        <title>Genomic signatures of local adaptation to the degree of environmental predictability in rotifers.</title>
        <authorList>
            <person name="Franch-Gras L."/>
            <person name="Hahn C."/>
            <person name="Garcia-Roger E.M."/>
            <person name="Carmona M.J."/>
            <person name="Serra M."/>
            <person name="Gomez A."/>
        </authorList>
    </citation>
    <scope>NUCLEOTIDE SEQUENCE [LARGE SCALE GENOMIC DNA]</scope>
    <source>
        <strain evidence="1">HYR1</strain>
    </source>
</reference>
<dbReference type="Proteomes" id="UP000276133">
    <property type="component" value="Unassembled WGS sequence"/>
</dbReference>
<dbReference type="EMBL" id="REGN01004452">
    <property type="protein sequence ID" value="RNA17461.1"/>
    <property type="molecule type" value="Genomic_DNA"/>
</dbReference>
<protein>
    <submittedName>
        <fullName evidence="1">Uncharacterized protein</fullName>
    </submittedName>
</protein>
<proteinExistence type="predicted"/>
<dbReference type="AlphaFoldDB" id="A0A3M7R274"/>
<evidence type="ECO:0000313" key="2">
    <source>
        <dbReference type="Proteomes" id="UP000276133"/>
    </source>
</evidence>
<keyword evidence="2" id="KW-1185">Reference proteome</keyword>
<gene>
    <name evidence="1" type="ORF">BpHYR1_002818</name>
</gene>
<name>A0A3M7R274_BRAPC</name>
<comment type="caution">
    <text evidence="1">The sequence shown here is derived from an EMBL/GenBank/DDBJ whole genome shotgun (WGS) entry which is preliminary data.</text>
</comment>
<sequence length="94" mass="11155">MKMCLLNHPEYFAISLKEVLLRYLEFTIFYVNYGQNQFKHTLTYAFFIRNLTSPYKHKIFNQNLDELYQSCLKVTSLKSSPSPGFTILKTEEES</sequence>
<organism evidence="1 2">
    <name type="scientific">Brachionus plicatilis</name>
    <name type="common">Marine rotifer</name>
    <name type="synonym">Brachionus muelleri</name>
    <dbReference type="NCBI Taxonomy" id="10195"/>
    <lineage>
        <taxon>Eukaryota</taxon>
        <taxon>Metazoa</taxon>
        <taxon>Spiralia</taxon>
        <taxon>Gnathifera</taxon>
        <taxon>Rotifera</taxon>
        <taxon>Eurotatoria</taxon>
        <taxon>Monogononta</taxon>
        <taxon>Pseudotrocha</taxon>
        <taxon>Ploima</taxon>
        <taxon>Brachionidae</taxon>
        <taxon>Brachionus</taxon>
    </lineage>
</organism>
<evidence type="ECO:0000313" key="1">
    <source>
        <dbReference type="EMBL" id="RNA17461.1"/>
    </source>
</evidence>
<accession>A0A3M7R274</accession>